<organism evidence="2 3">
    <name type="scientific">Marchantia polymorpha</name>
    <name type="common">Common liverwort</name>
    <name type="synonym">Marchantia aquatica</name>
    <dbReference type="NCBI Taxonomy" id="3197"/>
    <lineage>
        <taxon>Eukaryota</taxon>
        <taxon>Viridiplantae</taxon>
        <taxon>Streptophyta</taxon>
        <taxon>Embryophyta</taxon>
        <taxon>Marchantiophyta</taxon>
        <taxon>Marchantiopsida</taxon>
        <taxon>Marchantiidae</taxon>
        <taxon>Marchantiales</taxon>
        <taxon>Marchantiaceae</taxon>
        <taxon>Marchantia</taxon>
    </lineage>
</organism>
<dbReference type="Proteomes" id="UP000244005">
    <property type="component" value="Unassembled WGS sequence"/>
</dbReference>
<feature type="compositionally biased region" description="Basic and acidic residues" evidence="1">
    <location>
        <begin position="52"/>
        <end position="67"/>
    </location>
</feature>
<feature type="compositionally biased region" description="Basic and acidic residues" evidence="1">
    <location>
        <begin position="7"/>
        <end position="35"/>
    </location>
</feature>
<sequence length="248" mass="27325">MSSHRAIGTERGEGEERRGGAEEQRSGAARGERSRLNAWEAGGRTSSSWEGELGRTKTRERSGERSGRAQWQRLPGRAQCSGRLRSEGARRCGRGAEEGESAEGERQKGGAARGSGGCYRPPDLARACLNRNRDSFVFPRSGLRENLLISHHKSVNTIFLTYEHCTYPPFLHDSIGTSTYHPRTPVTGQAGEVGPGVVLPSFHVECGRPALIGRRRRWDLSTAAIFPRYRFLLPPSRDAPPALASDRF</sequence>
<proteinExistence type="predicted"/>
<keyword evidence="3" id="KW-1185">Reference proteome</keyword>
<evidence type="ECO:0000256" key="1">
    <source>
        <dbReference type="SAM" id="MobiDB-lite"/>
    </source>
</evidence>
<feature type="compositionally biased region" description="Basic and acidic residues" evidence="1">
    <location>
        <begin position="84"/>
        <end position="108"/>
    </location>
</feature>
<accession>A0A2R6WX96</accession>
<feature type="region of interest" description="Disordered" evidence="1">
    <location>
        <begin position="1"/>
        <end position="117"/>
    </location>
</feature>
<reference evidence="3" key="1">
    <citation type="journal article" date="2017" name="Cell">
        <title>Insights into land plant evolution garnered from the Marchantia polymorpha genome.</title>
        <authorList>
            <person name="Bowman J.L."/>
            <person name="Kohchi T."/>
            <person name="Yamato K.T."/>
            <person name="Jenkins J."/>
            <person name="Shu S."/>
            <person name="Ishizaki K."/>
            <person name="Yamaoka S."/>
            <person name="Nishihama R."/>
            <person name="Nakamura Y."/>
            <person name="Berger F."/>
            <person name="Adam C."/>
            <person name="Aki S.S."/>
            <person name="Althoff F."/>
            <person name="Araki T."/>
            <person name="Arteaga-Vazquez M.A."/>
            <person name="Balasubrmanian S."/>
            <person name="Barry K."/>
            <person name="Bauer D."/>
            <person name="Boehm C.R."/>
            <person name="Briginshaw L."/>
            <person name="Caballero-Perez J."/>
            <person name="Catarino B."/>
            <person name="Chen F."/>
            <person name="Chiyoda S."/>
            <person name="Chovatia M."/>
            <person name="Davies K.M."/>
            <person name="Delmans M."/>
            <person name="Demura T."/>
            <person name="Dierschke T."/>
            <person name="Dolan L."/>
            <person name="Dorantes-Acosta A.E."/>
            <person name="Eklund D.M."/>
            <person name="Florent S.N."/>
            <person name="Flores-Sandoval E."/>
            <person name="Fujiyama A."/>
            <person name="Fukuzawa H."/>
            <person name="Galik B."/>
            <person name="Grimanelli D."/>
            <person name="Grimwood J."/>
            <person name="Grossniklaus U."/>
            <person name="Hamada T."/>
            <person name="Haseloff J."/>
            <person name="Hetherington A.J."/>
            <person name="Higo A."/>
            <person name="Hirakawa Y."/>
            <person name="Hundley H.N."/>
            <person name="Ikeda Y."/>
            <person name="Inoue K."/>
            <person name="Inoue S.I."/>
            <person name="Ishida S."/>
            <person name="Jia Q."/>
            <person name="Kakita M."/>
            <person name="Kanazawa T."/>
            <person name="Kawai Y."/>
            <person name="Kawashima T."/>
            <person name="Kennedy M."/>
            <person name="Kinose K."/>
            <person name="Kinoshita T."/>
            <person name="Kohara Y."/>
            <person name="Koide E."/>
            <person name="Komatsu K."/>
            <person name="Kopischke S."/>
            <person name="Kubo M."/>
            <person name="Kyozuka J."/>
            <person name="Lagercrantz U."/>
            <person name="Lin S.S."/>
            <person name="Lindquist E."/>
            <person name="Lipzen A.M."/>
            <person name="Lu C.W."/>
            <person name="De Luna E."/>
            <person name="Martienssen R.A."/>
            <person name="Minamino N."/>
            <person name="Mizutani M."/>
            <person name="Mizutani M."/>
            <person name="Mochizuki N."/>
            <person name="Monte I."/>
            <person name="Mosher R."/>
            <person name="Nagasaki H."/>
            <person name="Nakagami H."/>
            <person name="Naramoto S."/>
            <person name="Nishitani K."/>
            <person name="Ohtani M."/>
            <person name="Okamoto T."/>
            <person name="Okumura M."/>
            <person name="Phillips J."/>
            <person name="Pollak B."/>
            <person name="Reinders A."/>
            <person name="Rovekamp M."/>
            <person name="Sano R."/>
            <person name="Sawa S."/>
            <person name="Schmid M.W."/>
            <person name="Shirakawa M."/>
            <person name="Solano R."/>
            <person name="Spunde A."/>
            <person name="Suetsugu N."/>
            <person name="Sugano S."/>
            <person name="Sugiyama A."/>
            <person name="Sun R."/>
            <person name="Suzuki Y."/>
            <person name="Takenaka M."/>
            <person name="Takezawa D."/>
            <person name="Tomogane H."/>
            <person name="Tsuzuki M."/>
            <person name="Ueda T."/>
            <person name="Umeda M."/>
            <person name="Ward J.M."/>
            <person name="Watanabe Y."/>
            <person name="Yazaki K."/>
            <person name="Yokoyama R."/>
            <person name="Yoshitake Y."/>
            <person name="Yotsui I."/>
            <person name="Zachgo S."/>
            <person name="Schmutz J."/>
        </authorList>
    </citation>
    <scope>NUCLEOTIDE SEQUENCE [LARGE SCALE GENOMIC DNA]</scope>
    <source>
        <strain evidence="3">Tak-1</strain>
    </source>
</reference>
<dbReference type="EMBL" id="KZ772723">
    <property type="protein sequence ID" value="PTQ38478.1"/>
    <property type="molecule type" value="Genomic_DNA"/>
</dbReference>
<protein>
    <submittedName>
        <fullName evidence="2">Uncharacterized protein</fullName>
    </submittedName>
</protein>
<name>A0A2R6WX96_MARPO</name>
<evidence type="ECO:0000313" key="3">
    <source>
        <dbReference type="Proteomes" id="UP000244005"/>
    </source>
</evidence>
<dbReference type="Gramene" id="Mp7g17420.1">
    <property type="protein sequence ID" value="Mp7g17420.1.cds1"/>
    <property type="gene ID" value="Mp7g17420"/>
</dbReference>
<gene>
    <name evidence="2" type="ORF">MARPO_0051s0079</name>
</gene>
<dbReference type="AlphaFoldDB" id="A0A2R6WX96"/>
<evidence type="ECO:0000313" key="2">
    <source>
        <dbReference type="EMBL" id="PTQ38478.1"/>
    </source>
</evidence>